<proteinExistence type="predicted"/>
<name>A0ABR2HE80_9EUKA</name>
<dbReference type="InterPro" id="IPR044668">
    <property type="entry name" value="PuuD-like"/>
</dbReference>
<dbReference type="Proteomes" id="UP001470230">
    <property type="component" value="Unassembled WGS sequence"/>
</dbReference>
<evidence type="ECO:0000313" key="1">
    <source>
        <dbReference type="EMBL" id="KAK8835014.1"/>
    </source>
</evidence>
<dbReference type="Pfam" id="PF07722">
    <property type="entry name" value="Peptidase_C26"/>
    <property type="match status" value="1"/>
</dbReference>
<protein>
    <submittedName>
        <fullName evidence="2">Uncharacterized protein</fullName>
    </submittedName>
</protein>
<dbReference type="PANTHER" id="PTHR43235:SF1">
    <property type="entry name" value="GLUTAMINE AMIDOTRANSFERASE PB2B2.05-RELATED"/>
    <property type="match status" value="1"/>
</dbReference>
<keyword evidence="3" id="KW-1185">Reference proteome</keyword>
<organism evidence="2 3">
    <name type="scientific">Tritrichomonas musculus</name>
    <dbReference type="NCBI Taxonomy" id="1915356"/>
    <lineage>
        <taxon>Eukaryota</taxon>
        <taxon>Metamonada</taxon>
        <taxon>Parabasalia</taxon>
        <taxon>Tritrichomonadida</taxon>
        <taxon>Tritrichomonadidae</taxon>
        <taxon>Tritrichomonas</taxon>
    </lineage>
</organism>
<dbReference type="PROSITE" id="PS51273">
    <property type="entry name" value="GATASE_TYPE_1"/>
    <property type="match status" value="1"/>
</dbReference>
<dbReference type="Gene3D" id="3.40.50.880">
    <property type="match status" value="1"/>
</dbReference>
<dbReference type="InterPro" id="IPR011697">
    <property type="entry name" value="Peptidase_C26"/>
</dbReference>
<dbReference type="EMBL" id="JAPFFF010000250">
    <property type="protein sequence ID" value="KAK8835014.1"/>
    <property type="molecule type" value="Genomic_DNA"/>
</dbReference>
<evidence type="ECO:0000313" key="3">
    <source>
        <dbReference type="Proteomes" id="UP001470230"/>
    </source>
</evidence>
<dbReference type="EMBL" id="JAPFFF010000030">
    <property type="protein sequence ID" value="KAK8845701.1"/>
    <property type="molecule type" value="Genomic_DNA"/>
</dbReference>
<dbReference type="CDD" id="cd01745">
    <property type="entry name" value="GATase1_2"/>
    <property type="match status" value="1"/>
</dbReference>
<evidence type="ECO:0000313" key="2">
    <source>
        <dbReference type="EMBL" id="KAK8845701.1"/>
    </source>
</evidence>
<dbReference type="SUPFAM" id="SSF52317">
    <property type="entry name" value="Class I glutamine amidotransferase-like"/>
    <property type="match status" value="1"/>
</dbReference>
<gene>
    <name evidence="1" type="ORF">M9Y10_019460</name>
    <name evidence="2" type="ORF">M9Y10_020619</name>
</gene>
<sequence>MMPLIGIPSNFDADFIQLRKAYCDSLYRVGGLPVIIPITHDKNIVKQFVSKVDGILMAGGPDVDPSMYGEDPIPQIGPFNDTLDIFQKLVLDEAVLQKLPIFGICRGIQIMNVYFGGTLIQDIKTQIKDINNRNDTKYGIKHAQTGLRYPHSHSINIEKDTLLYRLFANKESVRVNSLHHQAIKDLAKCFKVNARANDGVIEAVEKIDDPRIFAVQWHPEEATARGSDDFLPLFRYLVEKSSEFAKNRTVSK</sequence>
<accession>A0ABR2HE80</accession>
<dbReference type="PANTHER" id="PTHR43235">
    <property type="entry name" value="GLUTAMINE AMIDOTRANSFERASE PB2B2.05-RELATED"/>
    <property type="match status" value="1"/>
</dbReference>
<comment type="caution">
    <text evidence="2">The sequence shown here is derived from an EMBL/GenBank/DDBJ whole genome shotgun (WGS) entry which is preliminary data.</text>
</comment>
<reference evidence="2 3" key="1">
    <citation type="submission" date="2024-04" db="EMBL/GenBank/DDBJ databases">
        <title>Tritrichomonas musculus Genome.</title>
        <authorList>
            <person name="Alves-Ferreira E."/>
            <person name="Grigg M."/>
            <person name="Lorenzi H."/>
            <person name="Galac M."/>
        </authorList>
    </citation>
    <scope>NUCLEOTIDE SEQUENCE [LARGE SCALE GENOMIC DNA]</scope>
    <source>
        <strain evidence="2 3">EAF2021</strain>
    </source>
</reference>
<dbReference type="InterPro" id="IPR029062">
    <property type="entry name" value="Class_I_gatase-like"/>
</dbReference>